<accession>A0ABV1DSV3</accession>
<feature type="domain" description="Fido" evidence="1">
    <location>
        <begin position="89"/>
        <end position="226"/>
    </location>
</feature>
<dbReference type="Pfam" id="PF02661">
    <property type="entry name" value="Fic"/>
    <property type="match status" value="1"/>
</dbReference>
<dbReference type="InterPro" id="IPR003812">
    <property type="entry name" value="Fido"/>
</dbReference>
<dbReference type="SUPFAM" id="SSF140931">
    <property type="entry name" value="Fic-like"/>
    <property type="match status" value="1"/>
</dbReference>
<reference evidence="2 3" key="1">
    <citation type="submission" date="2024-03" db="EMBL/GenBank/DDBJ databases">
        <title>Human intestinal bacterial collection.</title>
        <authorList>
            <person name="Pauvert C."/>
            <person name="Hitch T.C.A."/>
            <person name="Clavel T."/>
        </authorList>
    </citation>
    <scope>NUCLEOTIDE SEQUENCE [LARGE SCALE GENOMIC DNA]</scope>
    <source>
        <strain evidence="2 3">CLA-SR-H028</strain>
    </source>
</reference>
<protein>
    <submittedName>
        <fullName evidence="2">Fic family protein</fullName>
    </submittedName>
</protein>
<gene>
    <name evidence="2" type="ORF">WMO65_20860</name>
</gene>
<dbReference type="PROSITE" id="PS51459">
    <property type="entry name" value="FIDO"/>
    <property type="match status" value="1"/>
</dbReference>
<evidence type="ECO:0000313" key="3">
    <source>
        <dbReference type="Proteomes" id="UP001457898"/>
    </source>
</evidence>
<dbReference type="InterPro" id="IPR040198">
    <property type="entry name" value="Fido_containing"/>
</dbReference>
<dbReference type="PANTHER" id="PTHR13504:SF38">
    <property type="entry name" value="FIDO DOMAIN-CONTAINING PROTEIN"/>
    <property type="match status" value="1"/>
</dbReference>
<dbReference type="PANTHER" id="PTHR13504">
    <property type="entry name" value="FIDO DOMAIN-CONTAINING PROTEIN DDB_G0283145"/>
    <property type="match status" value="1"/>
</dbReference>
<dbReference type="EMBL" id="JBBMFP010000024">
    <property type="protein sequence ID" value="MEQ2433448.1"/>
    <property type="molecule type" value="Genomic_DNA"/>
</dbReference>
<dbReference type="InterPro" id="IPR036597">
    <property type="entry name" value="Fido-like_dom_sf"/>
</dbReference>
<name>A0ABV1DSV3_9FIRM</name>
<dbReference type="RefSeq" id="WP_349064651.1">
    <property type="nucleotide sequence ID" value="NZ_JBBMFP010000024.1"/>
</dbReference>
<evidence type="ECO:0000259" key="1">
    <source>
        <dbReference type="PROSITE" id="PS51459"/>
    </source>
</evidence>
<comment type="caution">
    <text evidence="2">The sequence shown here is derived from an EMBL/GenBank/DDBJ whole genome shotgun (WGS) entry which is preliminary data.</text>
</comment>
<proteinExistence type="predicted"/>
<organism evidence="2 3">
    <name type="scientific">Blautia caccae</name>
    <dbReference type="NCBI Taxonomy" id="3133175"/>
    <lineage>
        <taxon>Bacteria</taxon>
        <taxon>Bacillati</taxon>
        <taxon>Bacillota</taxon>
        <taxon>Clostridia</taxon>
        <taxon>Lachnospirales</taxon>
        <taxon>Lachnospiraceae</taxon>
        <taxon>Blautia</taxon>
    </lineage>
</organism>
<evidence type="ECO:0000313" key="2">
    <source>
        <dbReference type="EMBL" id="MEQ2433448.1"/>
    </source>
</evidence>
<dbReference type="Gene3D" id="1.10.3290.10">
    <property type="entry name" value="Fido-like domain"/>
    <property type="match status" value="1"/>
</dbReference>
<sequence length="241" mass="28294">MNYKEIEQLKISLPKAETYIANYTSAFDVKFAHHSTAIEGNTLSFIETKLVIEDRQSIGGKSLREIYEVANHHDAFMYICDQVQQGFSLNEEKVKKIHRLLLDKIATYAGTYRANDVFISGTDYVPPSYDGEMYPMLRKFYEDLSVKTMIYNPIEYAAWTHAEFVHIHPFNDGNGRIARLLLNYQLMFNGYLPIIIPFEERNQYYQALQVYDHDHNLEPFAELIGKYVYEELKKTAKYIRR</sequence>
<dbReference type="Proteomes" id="UP001457898">
    <property type="component" value="Unassembled WGS sequence"/>
</dbReference>
<keyword evidence="3" id="KW-1185">Reference proteome</keyword>